<evidence type="ECO:0000313" key="3">
    <source>
        <dbReference type="Proteomes" id="UP000474565"/>
    </source>
</evidence>
<reference evidence="2 3" key="1">
    <citation type="submission" date="2019-12" db="EMBL/GenBank/DDBJ databases">
        <title>Novel species isolated from a subtropical stream in China.</title>
        <authorList>
            <person name="Lu H."/>
        </authorList>
    </citation>
    <scope>NUCLEOTIDE SEQUENCE [LARGE SCALE GENOMIC DNA]</scope>
    <source>
        <strain evidence="2 3">FT50W</strain>
    </source>
</reference>
<dbReference type="Proteomes" id="UP000474565">
    <property type="component" value="Unassembled WGS sequence"/>
</dbReference>
<evidence type="ECO:0000313" key="2">
    <source>
        <dbReference type="EMBL" id="MYM82880.1"/>
    </source>
</evidence>
<feature type="domain" description="Transposase IS66 C-terminal" evidence="1">
    <location>
        <begin position="71"/>
        <end position="109"/>
    </location>
</feature>
<accession>A0A6L8MID3</accession>
<comment type="caution">
    <text evidence="2">The sequence shown here is derived from an EMBL/GenBank/DDBJ whole genome shotgun (WGS) entry which is preliminary data.</text>
</comment>
<sequence>MESQVISGHLEYKKFRRGIINGALSEERSSSYGYRSIQDESRQVRPVATGRKNWLFADTVDGMRANALMYSLVQTAKANDLNPHDYLRHVFMTLPYLKTAAEVESLLPWNLPQLRRAH</sequence>
<gene>
    <name evidence="2" type="ORF">GTP44_13040</name>
</gene>
<dbReference type="InterPro" id="IPR039552">
    <property type="entry name" value="IS66_C"/>
</dbReference>
<name>A0A6L8MID3_9BURK</name>
<dbReference type="AlphaFoldDB" id="A0A6L8MID3"/>
<dbReference type="Pfam" id="PF13817">
    <property type="entry name" value="DDE_Tnp_IS66_C"/>
    <property type="match status" value="1"/>
</dbReference>
<dbReference type="RefSeq" id="WP_161019781.1">
    <property type="nucleotide sequence ID" value="NZ_WWCP01000014.1"/>
</dbReference>
<organism evidence="2 3">
    <name type="scientific">Duganella lactea</name>
    <dbReference type="NCBI Taxonomy" id="2692173"/>
    <lineage>
        <taxon>Bacteria</taxon>
        <taxon>Pseudomonadati</taxon>
        <taxon>Pseudomonadota</taxon>
        <taxon>Betaproteobacteria</taxon>
        <taxon>Burkholderiales</taxon>
        <taxon>Oxalobacteraceae</taxon>
        <taxon>Telluria group</taxon>
        <taxon>Duganella</taxon>
    </lineage>
</organism>
<evidence type="ECO:0000259" key="1">
    <source>
        <dbReference type="Pfam" id="PF13817"/>
    </source>
</evidence>
<protein>
    <recommendedName>
        <fullName evidence="1">Transposase IS66 C-terminal domain-containing protein</fullName>
    </recommendedName>
</protein>
<proteinExistence type="predicted"/>
<dbReference type="EMBL" id="WWCP01000014">
    <property type="protein sequence ID" value="MYM82880.1"/>
    <property type="molecule type" value="Genomic_DNA"/>
</dbReference>